<dbReference type="Gene3D" id="3.30.565.10">
    <property type="entry name" value="Histidine kinase-like ATPase, C-terminal domain"/>
    <property type="match status" value="1"/>
</dbReference>
<dbReference type="FunFam" id="3.30.230.10:FF:000005">
    <property type="entry name" value="DNA gyrase subunit B"/>
    <property type="match status" value="1"/>
</dbReference>
<dbReference type="SUPFAM" id="SSF56719">
    <property type="entry name" value="Type II DNA topoisomerase"/>
    <property type="match status" value="1"/>
</dbReference>
<evidence type="ECO:0000313" key="14">
    <source>
        <dbReference type="EMBL" id="GMH20202.1"/>
    </source>
</evidence>
<keyword evidence="7" id="KW-0460">Magnesium</keyword>
<dbReference type="Pfam" id="PF02518">
    <property type="entry name" value="HATPase_c"/>
    <property type="match status" value="1"/>
</dbReference>
<proteinExistence type="inferred from homology"/>
<keyword evidence="6 12" id="KW-0067">ATP-binding</keyword>
<dbReference type="Pfam" id="PF00986">
    <property type="entry name" value="DNA_gyraseB_C"/>
    <property type="match status" value="1"/>
</dbReference>
<evidence type="ECO:0000256" key="1">
    <source>
        <dbReference type="ARBA" id="ARBA00000185"/>
    </source>
</evidence>
<dbReference type="SMART" id="SM00433">
    <property type="entry name" value="TOP2c"/>
    <property type="match status" value="1"/>
</dbReference>
<dbReference type="PRINTS" id="PR01159">
    <property type="entry name" value="DNAGYRASEB"/>
</dbReference>
<evidence type="ECO:0000256" key="3">
    <source>
        <dbReference type="ARBA" id="ARBA00010708"/>
    </source>
</evidence>
<sequence>MALVRTHSLSLRFMAFRFFTCSSFQSHPSPSSMLSFAALPSSLLFNLRVSCRLGRVPSLIVVGNVASPRAFMSSSIATETFQGSAASKAYGSEQIQVLEGLDPVRKRPGMYIGSTGSRGLHHLVYEILDNAVDEAQAGFASKIDVVLLADDSVSITDNGRGIPVDLHPVTKKSSLETVLTVLHAGGKFGGISSGYSVSGGLHGVGLSVVNALSEALEVTIWRDGMEYNQRYSRGKPMTTLTCHVLPPDSKDRQGTCIKFWPDKEVFTTAIQFDYNMIASRIRELAFLNPELTITFSKEDEDPDKKQCIEYCYAGGLVEYVRWLNSDKRPLHDVLSFKKETDGVTVDVALQWCSDAYSDMMLGYANSIRTIDGGTHIDGVKASLTRTLNNLGKQSKIIKEKDITLSGEHVREGLTCVISVKVPNPEFEGQTKTRLGNPEVRKVVDQCVQEYLTEYLELHPDVLDSILSKSLNALKAALAAKRARELVRQKSVLKSSSLPGKLSDCSATNPEEAEIFIVEGDSAGGSAKQGRDRRFQAILPLRGKILNVERKDEAAMYKNEEIQNLILALGLGVKGEDFKKDALRYHKIIILTDADVDGAHIRTLLLTFFFRYQRALFDEGCIYVGVPPLYKVERGKQAYYCYNEAELQKLQTSFPSNASYNIQRFKGLGEMMPAQLWETTMDPERRLLKQLKVEDAVEANVVFSALMGARVDVRKELIQNSANLFDIEQLDI</sequence>
<dbReference type="InterPro" id="IPR036890">
    <property type="entry name" value="HATPase_C_sf"/>
</dbReference>
<comment type="catalytic activity">
    <reaction evidence="1 12">
        <text>ATP-dependent breakage, passage and rejoining of double-stranded DNA.</text>
        <dbReference type="EC" id="5.6.2.2"/>
    </reaction>
</comment>
<evidence type="ECO:0000256" key="5">
    <source>
        <dbReference type="ARBA" id="ARBA00022741"/>
    </source>
</evidence>
<dbReference type="InterPro" id="IPR018522">
    <property type="entry name" value="TopoIIA_CS"/>
</dbReference>
<dbReference type="InterPro" id="IPR011557">
    <property type="entry name" value="GyrB"/>
</dbReference>
<dbReference type="PROSITE" id="PS00177">
    <property type="entry name" value="TOPOISOMERASE_II"/>
    <property type="match status" value="1"/>
</dbReference>
<dbReference type="GO" id="GO:0006265">
    <property type="term" value="P:DNA topological change"/>
    <property type="evidence" value="ECO:0007669"/>
    <property type="project" value="UniProtKB-UniRule"/>
</dbReference>
<dbReference type="InterPro" id="IPR013759">
    <property type="entry name" value="Topo_IIA_B_C"/>
</dbReference>
<dbReference type="CDD" id="cd03366">
    <property type="entry name" value="TOPRIM_TopoIIA_GyrB"/>
    <property type="match status" value="1"/>
</dbReference>
<dbReference type="InterPro" id="IPR020568">
    <property type="entry name" value="Ribosomal_Su5_D2-typ_SF"/>
</dbReference>
<dbReference type="FunFam" id="3.40.50.670:FF:000002">
    <property type="entry name" value="DNA gyrase subunit B"/>
    <property type="match status" value="1"/>
</dbReference>
<dbReference type="PANTHER" id="PTHR45866">
    <property type="entry name" value="DNA GYRASE/TOPOISOMERASE SUBUNIT B"/>
    <property type="match status" value="1"/>
</dbReference>
<name>A0AAD3XWF8_NEPGR</name>
<dbReference type="PANTHER" id="PTHR45866:SF1">
    <property type="entry name" value="DNA GYRASE SUBUNIT B, MITOCHONDRIAL"/>
    <property type="match status" value="1"/>
</dbReference>
<keyword evidence="4" id="KW-0479">Metal-binding</keyword>
<reference evidence="14" key="1">
    <citation type="submission" date="2023-05" db="EMBL/GenBank/DDBJ databases">
        <title>Nepenthes gracilis genome sequencing.</title>
        <authorList>
            <person name="Fukushima K."/>
        </authorList>
    </citation>
    <scope>NUCLEOTIDE SEQUENCE</scope>
    <source>
        <strain evidence="14">SING2019-196</strain>
    </source>
</reference>
<dbReference type="PRINTS" id="PR00418">
    <property type="entry name" value="TPI2FAMILY"/>
</dbReference>
<keyword evidence="12" id="KW-0809">Transit peptide</keyword>
<organism evidence="14 15">
    <name type="scientific">Nepenthes gracilis</name>
    <name type="common">Slender pitcher plant</name>
    <dbReference type="NCBI Taxonomy" id="150966"/>
    <lineage>
        <taxon>Eukaryota</taxon>
        <taxon>Viridiplantae</taxon>
        <taxon>Streptophyta</taxon>
        <taxon>Embryophyta</taxon>
        <taxon>Tracheophyta</taxon>
        <taxon>Spermatophyta</taxon>
        <taxon>Magnoliopsida</taxon>
        <taxon>eudicotyledons</taxon>
        <taxon>Gunneridae</taxon>
        <taxon>Pentapetalae</taxon>
        <taxon>Caryophyllales</taxon>
        <taxon>Nepenthaceae</taxon>
        <taxon>Nepenthes</taxon>
    </lineage>
</organism>
<dbReference type="InterPro" id="IPR001241">
    <property type="entry name" value="Topo_IIA"/>
</dbReference>
<comment type="caution">
    <text evidence="14">The sequence shown here is derived from an EMBL/GenBank/DDBJ whole genome shotgun (WGS) entry which is preliminary data.</text>
</comment>
<dbReference type="EC" id="5.6.2.2" evidence="12"/>
<dbReference type="InterPro" id="IPR034160">
    <property type="entry name" value="TOPRIM_GyrB"/>
</dbReference>
<dbReference type="Pfam" id="PF00204">
    <property type="entry name" value="DNA_gyraseB"/>
    <property type="match status" value="1"/>
</dbReference>
<evidence type="ECO:0000313" key="15">
    <source>
        <dbReference type="Proteomes" id="UP001279734"/>
    </source>
</evidence>
<dbReference type="AlphaFoldDB" id="A0AAD3XWF8"/>
<evidence type="ECO:0000256" key="11">
    <source>
        <dbReference type="ARBA" id="ARBA00063759"/>
    </source>
</evidence>
<evidence type="ECO:0000256" key="4">
    <source>
        <dbReference type="ARBA" id="ARBA00022723"/>
    </source>
</evidence>
<keyword evidence="8 12" id="KW-0799">Topoisomerase</keyword>
<protein>
    <recommendedName>
        <fullName evidence="12">DNA gyrase subunit B</fullName>
        <ecNumber evidence="12">5.6.2.2</ecNumber>
    </recommendedName>
</protein>
<dbReference type="Pfam" id="PF01751">
    <property type="entry name" value="Toprim"/>
    <property type="match status" value="1"/>
</dbReference>
<evidence type="ECO:0000256" key="2">
    <source>
        <dbReference type="ARBA" id="ARBA00001946"/>
    </source>
</evidence>
<dbReference type="CDD" id="cd16928">
    <property type="entry name" value="HATPase_GyrB-like"/>
    <property type="match status" value="1"/>
</dbReference>
<comment type="subunit">
    <text evidence="11 12">Made up of two chains. The A chain is responsible for DNA breakage and rejoining; the B chain catalyzes ATP hydrolysis.</text>
</comment>
<evidence type="ECO:0000259" key="13">
    <source>
        <dbReference type="PROSITE" id="PS50880"/>
    </source>
</evidence>
<dbReference type="InterPro" id="IPR006171">
    <property type="entry name" value="TOPRIM_dom"/>
</dbReference>
<dbReference type="Gene3D" id="3.30.230.10">
    <property type="match status" value="1"/>
</dbReference>
<evidence type="ECO:0000256" key="7">
    <source>
        <dbReference type="ARBA" id="ARBA00022842"/>
    </source>
</evidence>
<dbReference type="InterPro" id="IPR002288">
    <property type="entry name" value="DNA_gyrase_B_C"/>
</dbReference>
<dbReference type="SMART" id="SM00387">
    <property type="entry name" value="HATPase_c"/>
    <property type="match status" value="1"/>
</dbReference>
<dbReference type="NCBIfam" id="NF004189">
    <property type="entry name" value="PRK05644.1"/>
    <property type="match status" value="1"/>
</dbReference>
<dbReference type="GO" id="GO:0046872">
    <property type="term" value="F:metal ion binding"/>
    <property type="evidence" value="ECO:0007669"/>
    <property type="project" value="UniProtKB-UniRule"/>
</dbReference>
<dbReference type="CDD" id="cd00822">
    <property type="entry name" value="TopoII_Trans_DNA_gyrase"/>
    <property type="match status" value="1"/>
</dbReference>
<dbReference type="PROSITE" id="PS50880">
    <property type="entry name" value="TOPRIM"/>
    <property type="match status" value="1"/>
</dbReference>
<comment type="similarity">
    <text evidence="3 12">Belongs to the type II topoisomerase GyrB family.</text>
</comment>
<comment type="cofactor">
    <cofactor evidence="2">
        <name>Mg(2+)</name>
        <dbReference type="ChEBI" id="CHEBI:18420"/>
    </cofactor>
</comment>
<dbReference type="InterPro" id="IPR003594">
    <property type="entry name" value="HATPase_dom"/>
</dbReference>
<evidence type="ECO:0000256" key="9">
    <source>
        <dbReference type="ARBA" id="ARBA00023125"/>
    </source>
</evidence>
<keyword evidence="9" id="KW-0238">DNA-binding</keyword>
<dbReference type="GO" id="GO:0005524">
    <property type="term" value="F:ATP binding"/>
    <property type="evidence" value="ECO:0007669"/>
    <property type="project" value="UniProtKB-UniRule"/>
</dbReference>
<evidence type="ECO:0000256" key="8">
    <source>
        <dbReference type="ARBA" id="ARBA00023029"/>
    </source>
</evidence>
<keyword evidence="10 12" id="KW-0413">Isomerase</keyword>
<keyword evidence="15" id="KW-1185">Reference proteome</keyword>
<dbReference type="GO" id="GO:0005694">
    <property type="term" value="C:chromosome"/>
    <property type="evidence" value="ECO:0007669"/>
    <property type="project" value="InterPro"/>
</dbReference>
<dbReference type="SUPFAM" id="SSF54211">
    <property type="entry name" value="Ribosomal protein S5 domain 2-like"/>
    <property type="match status" value="1"/>
</dbReference>
<dbReference type="InterPro" id="IPR014721">
    <property type="entry name" value="Ribsml_uS5_D2-typ_fold_subgr"/>
</dbReference>
<dbReference type="Proteomes" id="UP001279734">
    <property type="component" value="Unassembled WGS sequence"/>
</dbReference>
<gene>
    <name evidence="14" type="ORF">Nepgr_022043</name>
</gene>
<feature type="domain" description="Toprim" evidence="13">
    <location>
        <begin position="512"/>
        <end position="619"/>
    </location>
</feature>
<dbReference type="EMBL" id="BSYO01000021">
    <property type="protein sequence ID" value="GMH20202.1"/>
    <property type="molecule type" value="Genomic_DNA"/>
</dbReference>
<comment type="cofactor">
    <cofactor evidence="12">
        <name>Ca(2+)</name>
        <dbReference type="ChEBI" id="CHEBI:29108"/>
    </cofactor>
    <cofactor evidence="12">
        <name>Mg(2+)</name>
        <dbReference type="ChEBI" id="CHEBI:18420"/>
    </cofactor>
    <cofactor evidence="12">
        <name>Mn(2+)</name>
        <dbReference type="ChEBI" id="CHEBI:29035"/>
    </cofactor>
</comment>
<evidence type="ECO:0000256" key="12">
    <source>
        <dbReference type="RuleBase" id="RU362094"/>
    </source>
</evidence>
<evidence type="ECO:0000256" key="10">
    <source>
        <dbReference type="ARBA" id="ARBA00023235"/>
    </source>
</evidence>
<accession>A0AAD3XWF8</accession>
<dbReference type="FunFam" id="3.30.565.10:FF:000002">
    <property type="entry name" value="DNA gyrase subunit B"/>
    <property type="match status" value="1"/>
</dbReference>
<dbReference type="InterPro" id="IPR013506">
    <property type="entry name" value="Topo_IIA_bsu_dom2"/>
</dbReference>
<evidence type="ECO:0000256" key="6">
    <source>
        <dbReference type="ARBA" id="ARBA00022840"/>
    </source>
</evidence>
<dbReference type="GO" id="GO:0034335">
    <property type="term" value="F:DNA negative supercoiling activity"/>
    <property type="evidence" value="ECO:0007669"/>
    <property type="project" value="UniProtKB-ARBA"/>
</dbReference>
<dbReference type="NCBIfam" id="TIGR01059">
    <property type="entry name" value="gyrB"/>
    <property type="match status" value="1"/>
</dbReference>
<dbReference type="InterPro" id="IPR013760">
    <property type="entry name" value="Topo_IIA-like_dom_sf"/>
</dbReference>
<comment type="function">
    <text evidence="12">A type II topoisomerase that negatively supercoils closed circular double-stranded DNA in an ATP-dependent manner.</text>
</comment>
<dbReference type="GO" id="GO:0003677">
    <property type="term" value="F:DNA binding"/>
    <property type="evidence" value="ECO:0007669"/>
    <property type="project" value="UniProtKB-UniRule"/>
</dbReference>
<keyword evidence="5 12" id="KW-0547">Nucleotide-binding</keyword>
<dbReference type="InterPro" id="IPR000565">
    <property type="entry name" value="Topo_IIA_B"/>
</dbReference>
<dbReference type="SUPFAM" id="SSF55874">
    <property type="entry name" value="ATPase domain of HSP90 chaperone/DNA topoisomerase II/histidine kinase"/>
    <property type="match status" value="1"/>
</dbReference>
<dbReference type="Gene3D" id="3.40.50.670">
    <property type="match status" value="1"/>
</dbReference>